<keyword evidence="1" id="KW-0175">Coiled coil</keyword>
<sequence>MKPVAAGEALASQPKIRWKASGPAMRNRDGRVDMGGTIHVVRQDDGRYTVKYAGKVRAENLDDIETAKQWARDHVASWVEEAAAARKVQEENVARKNAEYAAHQERRKKVARELQELGVLARAVPGLIVLDTYVAEDLAERLRDERARREAQP</sequence>
<organism evidence="2 3">
    <name type="scientific">Nannocystis punicea</name>
    <dbReference type="NCBI Taxonomy" id="2995304"/>
    <lineage>
        <taxon>Bacteria</taxon>
        <taxon>Pseudomonadati</taxon>
        <taxon>Myxococcota</taxon>
        <taxon>Polyangia</taxon>
        <taxon>Nannocystales</taxon>
        <taxon>Nannocystaceae</taxon>
        <taxon>Nannocystis</taxon>
    </lineage>
</organism>
<feature type="coiled-coil region" evidence="1">
    <location>
        <begin position="79"/>
        <end position="113"/>
    </location>
</feature>
<reference evidence="2" key="1">
    <citation type="submission" date="2022-11" db="EMBL/GenBank/DDBJ databases">
        <title>Minimal conservation of predation-associated metabolite biosynthetic gene clusters underscores biosynthetic potential of Myxococcota including descriptions for ten novel species: Archangium lansinium sp. nov., Myxococcus landrumus sp. nov., Nannocystis bai.</title>
        <authorList>
            <person name="Ahearne A."/>
            <person name="Stevens C."/>
            <person name="Dowd S."/>
        </authorList>
    </citation>
    <scope>NUCLEOTIDE SEQUENCE</scope>
    <source>
        <strain evidence="2">Fl3</strain>
    </source>
</reference>
<protein>
    <recommendedName>
        <fullName evidence="4">Integrase DNA-binding domain-containing protein</fullName>
    </recommendedName>
</protein>
<proteinExistence type="predicted"/>
<dbReference type="EMBL" id="CP114040">
    <property type="protein sequence ID" value="WAS95040.1"/>
    <property type="molecule type" value="Genomic_DNA"/>
</dbReference>
<evidence type="ECO:0000256" key="1">
    <source>
        <dbReference type="SAM" id="Coils"/>
    </source>
</evidence>
<dbReference type="Proteomes" id="UP001164459">
    <property type="component" value="Chromosome"/>
</dbReference>
<evidence type="ECO:0000313" key="2">
    <source>
        <dbReference type="EMBL" id="WAS95040.1"/>
    </source>
</evidence>
<name>A0ABY7H6Y9_9BACT</name>
<dbReference type="RefSeq" id="WP_269037372.1">
    <property type="nucleotide sequence ID" value="NZ_CP114040.1"/>
</dbReference>
<evidence type="ECO:0008006" key="4">
    <source>
        <dbReference type="Google" id="ProtNLM"/>
    </source>
</evidence>
<keyword evidence="3" id="KW-1185">Reference proteome</keyword>
<gene>
    <name evidence="2" type="ORF">O0S08_02665</name>
</gene>
<accession>A0ABY7H6Y9</accession>
<evidence type="ECO:0000313" key="3">
    <source>
        <dbReference type="Proteomes" id="UP001164459"/>
    </source>
</evidence>